<protein>
    <recommendedName>
        <fullName evidence="4">DUF2177 domain-containing protein</fullName>
    </recommendedName>
</protein>
<feature type="transmembrane region" description="Helical" evidence="1">
    <location>
        <begin position="111"/>
        <end position="132"/>
    </location>
</feature>
<dbReference type="RefSeq" id="WP_187432377.1">
    <property type="nucleotide sequence ID" value="NZ_CP143423.1"/>
</dbReference>
<evidence type="ECO:0000313" key="3">
    <source>
        <dbReference type="Proteomes" id="UP001318682"/>
    </source>
</evidence>
<reference evidence="3" key="1">
    <citation type="submission" date="2024-01" db="EMBL/GenBank/DDBJ databases">
        <title>Roseobacter fucihabitans sp. nov., isolated from the brown alga Fucus spiralis.</title>
        <authorList>
            <person name="Hahnke S."/>
            <person name="Berger M."/>
            <person name="Schlingloff A."/>
            <person name="Athale I."/>
            <person name="Neumann-Schaal M."/>
            <person name="Adenaya A."/>
            <person name="Poehlein A."/>
            <person name="Daniel R."/>
            <person name="Pertersen J."/>
            <person name="Brinkhoff T."/>
        </authorList>
    </citation>
    <scope>NUCLEOTIDE SEQUENCE [LARGE SCALE GENOMIC DNA]</scope>
    <source>
        <strain evidence="3">B14</strain>
    </source>
</reference>
<accession>A0ABZ2BRH2</accession>
<name>A0ABZ2BRH2_9RHOB</name>
<gene>
    <name evidence="2" type="ORF">ROLI_008870</name>
</gene>
<feature type="transmembrane region" description="Helical" evidence="1">
    <location>
        <begin position="6"/>
        <end position="26"/>
    </location>
</feature>
<keyword evidence="1" id="KW-0812">Transmembrane</keyword>
<dbReference type="InterPro" id="IPR018687">
    <property type="entry name" value="DUF2177_membr"/>
</dbReference>
<keyword evidence="1" id="KW-0472">Membrane</keyword>
<dbReference type="Pfam" id="PF09945">
    <property type="entry name" value="DUF2177"/>
    <property type="match status" value="1"/>
</dbReference>
<dbReference type="EMBL" id="CP143423">
    <property type="protein sequence ID" value="WVX47815.1"/>
    <property type="molecule type" value="Genomic_DNA"/>
</dbReference>
<evidence type="ECO:0008006" key="4">
    <source>
        <dbReference type="Google" id="ProtNLM"/>
    </source>
</evidence>
<sequence length="137" mass="15126">MTLAILYVVTFAVFLTIDYIGLSYIVKPTFEKDIAPLLLDSPRIGPAFAFYAFYVGCLLWFVSWPALQDDRSLLWVFGSAALIGAMAYGTYEFTNLATLKDWTRRMVATDLTWGTVLTGTSATAGVFVARWAGKAVT</sequence>
<evidence type="ECO:0000313" key="2">
    <source>
        <dbReference type="EMBL" id="WVX47815.1"/>
    </source>
</evidence>
<keyword evidence="1" id="KW-1133">Transmembrane helix</keyword>
<proteinExistence type="predicted"/>
<keyword evidence="3" id="KW-1185">Reference proteome</keyword>
<organism evidence="2 3">
    <name type="scientific">Roseobacter fucihabitans</name>
    <dbReference type="NCBI Taxonomy" id="1537242"/>
    <lineage>
        <taxon>Bacteria</taxon>
        <taxon>Pseudomonadati</taxon>
        <taxon>Pseudomonadota</taxon>
        <taxon>Alphaproteobacteria</taxon>
        <taxon>Rhodobacterales</taxon>
        <taxon>Roseobacteraceae</taxon>
        <taxon>Roseobacter</taxon>
    </lineage>
</organism>
<dbReference type="Proteomes" id="UP001318682">
    <property type="component" value="Chromosome"/>
</dbReference>
<evidence type="ECO:0000256" key="1">
    <source>
        <dbReference type="SAM" id="Phobius"/>
    </source>
</evidence>
<feature type="transmembrane region" description="Helical" evidence="1">
    <location>
        <begin position="73"/>
        <end position="91"/>
    </location>
</feature>
<feature type="transmembrane region" description="Helical" evidence="1">
    <location>
        <begin position="47"/>
        <end position="67"/>
    </location>
</feature>